<dbReference type="Pfam" id="PF01912">
    <property type="entry name" value="eIF-6"/>
    <property type="match status" value="1"/>
</dbReference>
<name>A0AA38HLN7_9CUCU</name>
<gene>
    <name evidence="6" type="primary">EIF6</name>
    <name evidence="7" type="ORF">Zmor_008968</name>
</gene>
<dbReference type="GO" id="GO:0042256">
    <property type="term" value="P:cytosolic ribosome assembly"/>
    <property type="evidence" value="ECO:0007669"/>
    <property type="project" value="UniProtKB-UniRule"/>
</dbReference>
<dbReference type="CDD" id="cd00527">
    <property type="entry name" value="IF6"/>
    <property type="match status" value="1"/>
</dbReference>
<dbReference type="PIRSF" id="PIRSF006413">
    <property type="entry name" value="IF-6"/>
    <property type="match status" value="1"/>
</dbReference>
<sequence>MAVRIKFENSCDIGVYASLTNSYCLVASGGGESFFSTFAAELEHHIPVVHAFIGGCRIIGAQIVGNKHGLLVPSITTDQELQHLRDSLPDTVVIQRIEERHSALGNVIACNDYVGLIHPNLDKESEDIIADVLQIEVFRHTIDHSVLTGSHCVLSNHGCLLPPFVSVQDMQEAASLLQVPVAAGTVNRGQECLGGGMVVNDWCAFVGADTTSMEISQIENIFRLGEQGNPERITTDMRNDLIAGYTRINS</sequence>
<reference evidence="7" key="1">
    <citation type="journal article" date="2023" name="G3 (Bethesda)">
        <title>Whole genome assemblies of Zophobas morio and Tenebrio molitor.</title>
        <authorList>
            <person name="Kaur S."/>
            <person name="Stinson S.A."/>
            <person name="diCenzo G.C."/>
        </authorList>
    </citation>
    <scope>NUCLEOTIDE SEQUENCE</scope>
    <source>
        <strain evidence="7">QUZm001</strain>
    </source>
</reference>
<evidence type="ECO:0000256" key="5">
    <source>
        <dbReference type="ARBA" id="ARBA00062592"/>
    </source>
</evidence>
<keyword evidence="2 6" id="KW-0396">Initiation factor</keyword>
<keyword evidence="3 6" id="KW-0648">Protein biosynthesis</keyword>
<evidence type="ECO:0000313" key="7">
    <source>
        <dbReference type="EMBL" id="KAJ3636302.1"/>
    </source>
</evidence>
<protein>
    <recommendedName>
        <fullName evidence="6">Eukaryotic translation initiation factor 6</fullName>
        <shortName evidence="6">eIF-6</shortName>
    </recommendedName>
</protein>
<proteinExistence type="inferred from homology"/>
<dbReference type="EMBL" id="JALNTZ010000269">
    <property type="protein sequence ID" value="KAJ3636302.1"/>
    <property type="molecule type" value="Genomic_DNA"/>
</dbReference>
<comment type="function">
    <text evidence="6">Binds to the 60S ribosomal subunit and prevents its association with the 40S ribosomal subunit to form the 80S initiation complex in the cytoplasm. May also be involved in ribosome biogenesis.</text>
</comment>
<evidence type="ECO:0000256" key="1">
    <source>
        <dbReference type="ARBA" id="ARBA00022490"/>
    </source>
</evidence>
<evidence type="ECO:0000256" key="6">
    <source>
        <dbReference type="HAMAP-Rule" id="MF_03132"/>
    </source>
</evidence>
<comment type="subunit">
    <text evidence="5">Monomer. Associates with the 60S ribosomal subunit. Interacts with RACK1. Interacts with DICER1, AGO2, TARBP2, MOV10 and RPL7A; they form a large RNA-induced silencing complex (RISC).</text>
</comment>
<dbReference type="AlphaFoldDB" id="A0AA38HLN7"/>
<organism evidence="7 8">
    <name type="scientific">Zophobas morio</name>
    <dbReference type="NCBI Taxonomy" id="2755281"/>
    <lineage>
        <taxon>Eukaryota</taxon>
        <taxon>Metazoa</taxon>
        <taxon>Ecdysozoa</taxon>
        <taxon>Arthropoda</taxon>
        <taxon>Hexapoda</taxon>
        <taxon>Insecta</taxon>
        <taxon>Pterygota</taxon>
        <taxon>Neoptera</taxon>
        <taxon>Endopterygota</taxon>
        <taxon>Coleoptera</taxon>
        <taxon>Polyphaga</taxon>
        <taxon>Cucujiformia</taxon>
        <taxon>Tenebrionidae</taxon>
        <taxon>Zophobas</taxon>
    </lineage>
</organism>
<keyword evidence="1 6" id="KW-0963">Cytoplasm</keyword>
<keyword evidence="6" id="KW-0690">Ribosome biogenesis</keyword>
<dbReference type="SUPFAM" id="SSF55909">
    <property type="entry name" value="Pentein"/>
    <property type="match status" value="1"/>
</dbReference>
<accession>A0AA38HLN7</accession>
<dbReference type="HAMAP" id="MF_00032">
    <property type="entry name" value="eIF_6"/>
    <property type="match status" value="1"/>
</dbReference>
<dbReference type="GO" id="GO:0043023">
    <property type="term" value="F:ribosomal large subunit binding"/>
    <property type="evidence" value="ECO:0007669"/>
    <property type="project" value="UniProtKB-UniRule"/>
</dbReference>
<dbReference type="SMART" id="SM00654">
    <property type="entry name" value="eIF6"/>
    <property type="match status" value="1"/>
</dbReference>
<dbReference type="InterPro" id="IPR002769">
    <property type="entry name" value="eIF6"/>
</dbReference>
<dbReference type="GO" id="GO:0005730">
    <property type="term" value="C:nucleolus"/>
    <property type="evidence" value="ECO:0007669"/>
    <property type="project" value="UniProtKB-SubCell"/>
</dbReference>
<dbReference type="Gene3D" id="3.75.10.10">
    <property type="entry name" value="L-arginine/glycine Amidinotransferase, Chain A"/>
    <property type="match status" value="1"/>
</dbReference>
<keyword evidence="4 6" id="KW-0539">Nucleus</keyword>
<dbReference type="GO" id="GO:0003743">
    <property type="term" value="F:translation initiation factor activity"/>
    <property type="evidence" value="ECO:0007669"/>
    <property type="project" value="UniProtKB-UniRule"/>
</dbReference>
<dbReference type="GO" id="GO:0042273">
    <property type="term" value="P:ribosomal large subunit biogenesis"/>
    <property type="evidence" value="ECO:0007669"/>
    <property type="project" value="UniProtKB-UniRule"/>
</dbReference>
<evidence type="ECO:0000256" key="4">
    <source>
        <dbReference type="ARBA" id="ARBA00023242"/>
    </source>
</evidence>
<dbReference type="Proteomes" id="UP001168821">
    <property type="component" value="Unassembled WGS sequence"/>
</dbReference>
<evidence type="ECO:0000256" key="2">
    <source>
        <dbReference type="ARBA" id="ARBA00022540"/>
    </source>
</evidence>
<dbReference type="FunFam" id="3.75.10.10:FF:000001">
    <property type="entry name" value="Eukaryotic translation initiation factor 6"/>
    <property type="match status" value="1"/>
</dbReference>
<dbReference type="PANTHER" id="PTHR10784">
    <property type="entry name" value="TRANSLATION INITIATION FACTOR 6"/>
    <property type="match status" value="1"/>
</dbReference>
<comment type="subcellular location">
    <subcellularLocation>
        <location evidence="6">Cytoplasm</location>
    </subcellularLocation>
    <subcellularLocation>
        <location evidence="6">Nucleus</location>
        <location evidence="6">Nucleolus</location>
    </subcellularLocation>
    <text evidence="6">Shuttles between cytoplasm and nucleus/nucleolus.</text>
</comment>
<comment type="caution">
    <text evidence="7">The sequence shown here is derived from an EMBL/GenBank/DDBJ whole genome shotgun (WGS) entry which is preliminary data.</text>
</comment>
<dbReference type="NCBIfam" id="TIGR00323">
    <property type="entry name" value="eIF-6"/>
    <property type="match status" value="1"/>
</dbReference>
<dbReference type="GO" id="GO:0005737">
    <property type="term" value="C:cytoplasm"/>
    <property type="evidence" value="ECO:0007669"/>
    <property type="project" value="UniProtKB-SubCell"/>
</dbReference>
<evidence type="ECO:0000313" key="8">
    <source>
        <dbReference type="Proteomes" id="UP001168821"/>
    </source>
</evidence>
<evidence type="ECO:0000256" key="3">
    <source>
        <dbReference type="ARBA" id="ARBA00022917"/>
    </source>
</evidence>
<keyword evidence="8" id="KW-1185">Reference proteome</keyword>
<comment type="similarity">
    <text evidence="6">Belongs to the eIF-6 family.</text>
</comment>